<evidence type="ECO:0008006" key="5">
    <source>
        <dbReference type="Google" id="ProtNLM"/>
    </source>
</evidence>
<sequence>MHAKAEPSNHPGRPATEGVDLQRFRTSDGPSFVGPFLVAEPFLTWIHGVEIFFETKAVTVSSDKVRIVGNLIAETNLKSFYRNEASRYLTKSWSEFKARMFEFALPLNWRAELKKQIRQIDMGPAESFQTYSTRARTLQSLFNFDATEVTALSDADLAQFVVYGLPEALQHRVAERQLLDATPFVYGAFEQAVNASALALGQSTLQPNPGRQVPSTNAQSAREDFIWRIHSYLDSQGRCHFCKKACGNIPGSCPGPVDKRYVDVPANFITPPRPANYIAPKAHGPAQPAPGRPINPPAGRPPTRAATVAAIQEYDTANAAAMTLVDEAIAEDALDGLADGIYPPDLHVSSVEDYEDLDAYQHSIEAV</sequence>
<reference evidence="3" key="4">
    <citation type="submission" date="2025-05" db="UniProtKB">
        <authorList>
            <consortium name="EnsemblFungi"/>
        </authorList>
    </citation>
    <scope>IDENTIFICATION</scope>
    <source>
        <strain evidence="3">isolate 1-1 / race 1 (BBBD)</strain>
    </source>
</reference>
<reference evidence="3 4" key="3">
    <citation type="journal article" date="2017" name="G3 (Bethesda)">
        <title>Comparative analysis highlights variable genome content of wheat rusts and divergence of the mating loci.</title>
        <authorList>
            <person name="Cuomo C.A."/>
            <person name="Bakkeren G."/>
            <person name="Khalil H.B."/>
            <person name="Panwar V."/>
            <person name="Joly D."/>
            <person name="Linning R."/>
            <person name="Sakthikumar S."/>
            <person name="Song X."/>
            <person name="Adiconis X."/>
            <person name="Fan L."/>
            <person name="Goldberg J.M."/>
            <person name="Levin J.Z."/>
            <person name="Young S."/>
            <person name="Zeng Q."/>
            <person name="Anikster Y."/>
            <person name="Bruce M."/>
            <person name="Wang M."/>
            <person name="Yin C."/>
            <person name="McCallum B."/>
            <person name="Szabo L.J."/>
            <person name="Hulbert S."/>
            <person name="Chen X."/>
            <person name="Fellers J.P."/>
        </authorList>
    </citation>
    <scope>NUCLEOTIDE SEQUENCE</scope>
    <source>
        <strain evidence="3">isolate 1-1 / race 1 (BBBD)</strain>
        <strain evidence="4">Isolate 1-1 / race 1 (BBBD)</strain>
    </source>
</reference>
<reference evidence="2" key="1">
    <citation type="submission" date="2009-11" db="EMBL/GenBank/DDBJ databases">
        <authorList>
            <consortium name="The Broad Institute Genome Sequencing Platform"/>
            <person name="Ward D."/>
            <person name="Feldgarden M."/>
            <person name="Earl A."/>
            <person name="Young S.K."/>
            <person name="Zeng Q."/>
            <person name="Koehrsen M."/>
            <person name="Alvarado L."/>
            <person name="Berlin A."/>
            <person name="Bochicchio J."/>
            <person name="Borenstein D."/>
            <person name="Chapman S.B."/>
            <person name="Chen Z."/>
            <person name="Engels R."/>
            <person name="Freedman E."/>
            <person name="Gellesch M."/>
            <person name="Goldberg J."/>
            <person name="Griggs A."/>
            <person name="Gujja S."/>
            <person name="Heilman E."/>
            <person name="Heiman D."/>
            <person name="Hepburn T."/>
            <person name="Howarth C."/>
            <person name="Jen D."/>
            <person name="Larson L."/>
            <person name="Lewis B."/>
            <person name="Mehta T."/>
            <person name="Park D."/>
            <person name="Pearson M."/>
            <person name="Roberts A."/>
            <person name="Saif S."/>
            <person name="Shea T."/>
            <person name="Shenoy N."/>
            <person name="Sisk P."/>
            <person name="Stolte C."/>
            <person name="Sykes S."/>
            <person name="Thomson T."/>
            <person name="Walk T."/>
            <person name="White J."/>
            <person name="Yandava C."/>
            <person name="Izard J."/>
            <person name="Baranova O.V."/>
            <person name="Blanton J.M."/>
            <person name="Tanner A.C."/>
            <person name="Dewhirst F.E."/>
            <person name="Haas B."/>
            <person name="Nusbaum C."/>
            <person name="Birren B."/>
        </authorList>
    </citation>
    <scope>NUCLEOTIDE SEQUENCE [LARGE SCALE GENOMIC DNA]</scope>
    <source>
        <strain evidence="2">1-1 BBBD Race 1</strain>
    </source>
</reference>
<reference evidence="2" key="2">
    <citation type="submission" date="2016-05" db="EMBL/GenBank/DDBJ databases">
        <title>Comparative analysis highlights variable genome content of wheat rusts and divergence of the mating loci.</title>
        <authorList>
            <person name="Cuomo C.A."/>
            <person name="Bakkeren G."/>
            <person name="Szabo L."/>
            <person name="Khalil H."/>
            <person name="Joly D."/>
            <person name="Goldberg J."/>
            <person name="Young S."/>
            <person name="Zeng Q."/>
            <person name="Fellers J."/>
        </authorList>
    </citation>
    <scope>NUCLEOTIDE SEQUENCE [LARGE SCALE GENOMIC DNA]</scope>
    <source>
        <strain evidence="2">1-1 BBBD Race 1</strain>
    </source>
</reference>
<feature type="region of interest" description="Disordered" evidence="1">
    <location>
        <begin position="283"/>
        <end position="303"/>
    </location>
</feature>
<gene>
    <name evidence="2" type="ORF">PTTG_30708</name>
</gene>
<protein>
    <recommendedName>
        <fullName evidence="5">Retrotransposon gag domain-containing protein</fullName>
    </recommendedName>
</protein>
<evidence type="ECO:0000313" key="2">
    <source>
        <dbReference type="EMBL" id="OAV85199.1"/>
    </source>
</evidence>
<dbReference type="EnsemblFungi" id="PTTG_30708-t43_1">
    <property type="protein sequence ID" value="PTTG_30708-t43_1-p1"/>
    <property type="gene ID" value="PTTG_30708"/>
</dbReference>
<keyword evidence="4" id="KW-1185">Reference proteome</keyword>
<feature type="compositionally biased region" description="Pro residues" evidence="1">
    <location>
        <begin position="287"/>
        <end position="300"/>
    </location>
</feature>
<accession>A0A180FYF7</accession>
<dbReference type="EMBL" id="ADAS02006057">
    <property type="protein sequence ID" value="OAV85199.1"/>
    <property type="molecule type" value="Genomic_DNA"/>
</dbReference>
<evidence type="ECO:0000313" key="4">
    <source>
        <dbReference type="Proteomes" id="UP000005240"/>
    </source>
</evidence>
<name>A0A180FYF7_PUCT1</name>
<feature type="non-terminal residue" evidence="2">
    <location>
        <position position="367"/>
    </location>
</feature>
<dbReference type="AlphaFoldDB" id="A0A180FYF7"/>
<dbReference type="VEuPathDB" id="FungiDB:PTTG_30708"/>
<dbReference type="STRING" id="630390.A0A180FYF7"/>
<dbReference type="OrthoDB" id="2500663at2759"/>
<dbReference type="Proteomes" id="UP000005240">
    <property type="component" value="Unassembled WGS sequence"/>
</dbReference>
<proteinExistence type="predicted"/>
<organism evidence="2">
    <name type="scientific">Puccinia triticina (isolate 1-1 / race 1 (BBBD))</name>
    <name type="common">Brown leaf rust fungus</name>
    <dbReference type="NCBI Taxonomy" id="630390"/>
    <lineage>
        <taxon>Eukaryota</taxon>
        <taxon>Fungi</taxon>
        <taxon>Dikarya</taxon>
        <taxon>Basidiomycota</taxon>
        <taxon>Pucciniomycotina</taxon>
        <taxon>Pucciniomycetes</taxon>
        <taxon>Pucciniales</taxon>
        <taxon>Pucciniaceae</taxon>
        <taxon>Puccinia</taxon>
    </lineage>
</organism>
<evidence type="ECO:0000313" key="3">
    <source>
        <dbReference type="EnsemblFungi" id="PTTG_30708-t43_1-p1"/>
    </source>
</evidence>
<evidence type="ECO:0000256" key="1">
    <source>
        <dbReference type="SAM" id="MobiDB-lite"/>
    </source>
</evidence>